<keyword evidence="8 10" id="KW-0653">Protein transport</keyword>
<reference evidence="11 12" key="1">
    <citation type="journal article" date="2013" name="Genome Announc.">
        <title>Genome Sequence of Hydrothermal Arsenic-Respiring Bacterium Marinobacter santoriniensis NKSG1T.</title>
        <authorList>
            <person name="Handley K.M."/>
            <person name="Upton M."/>
            <person name="Beatson S.A."/>
            <person name="Hery M."/>
            <person name="Lloyd J.R."/>
        </authorList>
    </citation>
    <scope>NUCLEOTIDE SEQUENCE [LARGE SCALE GENOMIC DNA]</scope>
    <source>
        <strain evidence="11 12">NKSG1</strain>
    </source>
</reference>
<dbReference type="GO" id="GO:0042953">
    <property type="term" value="P:lipoprotein transport"/>
    <property type="evidence" value="ECO:0007669"/>
    <property type="project" value="InterPro"/>
</dbReference>
<evidence type="ECO:0000256" key="1">
    <source>
        <dbReference type="ARBA" id="ARBA00004418"/>
    </source>
</evidence>
<dbReference type="GO" id="GO:0030288">
    <property type="term" value="C:outer membrane-bounded periplasmic space"/>
    <property type="evidence" value="ECO:0007669"/>
    <property type="project" value="TreeGrafter"/>
</dbReference>
<dbReference type="HAMAP" id="MF_00240">
    <property type="entry name" value="LolA"/>
    <property type="match status" value="1"/>
</dbReference>
<dbReference type="InterPro" id="IPR018323">
    <property type="entry name" value="OM_lipoprot_carrier_LolA_Pbac"/>
</dbReference>
<evidence type="ECO:0000256" key="7">
    <source>
        <dbReference type="ARBA" id="ARBA00022764"/>
    </source>
</evidence>
<name>M7DCV5_9GAMM</name>
<dbReference type="GO" id="GO:0044874">
    <property type="term" value="P:lipoprotein localization to outer membrane"/>
    <property type="evidence" value="ECO:0007669"/>
    <property type="project" value="UniProtKB-UniRule"/>
</dbReference>
<dbReference type="EMBL" id="APAT01000015">
    <property type="protein sequence ID" value="EMP55492.1"/>
    <property type="molecule type" value="Genomic_DNA"/>
</dbReference>
<comment type="subcellular location">
    <subcellularLocation>
        <location evidence="1 10">Periplasm</location>
    </subcellularLocation>
</comment>
<organism evidence="11 12">
    <name type="scientific">Marinobacter santoriniensis NKSG1</name>
    <dbReference type="NCBI Taxonomy" id="1288826"/>
    <lineage>
        <taxon>Bacteria</taxon>
        <taxon>Pseudomonadati</taxon>
        <taxon>Pseudomonadota</taxon>
        <taxon>Gammaproteobacteria</taxon>
        <taxon>Pseudomonadales</taxon>
        <taxon>Marinobacteraceae</taxon>
        <taxon>Marinobacter</taxon>
    </lineage>
</organism>
<dbReference type="PATRIC" id="fig|1288826.3.peg.1256"/>
<dbReference type="NCBIfam" id="TIGR00547">
    <property type="entry name" value="lolA"/>
    <property type="match status" value="1"/>
</dbReference>
<dbReference type="InterPro" id="IPR029046">
    <property type="entry name" value="LolA/LolB/LppX"/>
</dbReference>
<proteinExistence type="inferred from homology"/>
<dbReference type="eggNOG" id="COG2834">
    <property type="taxonomic scope" value="Bacteria"/>
</dbReference>
<evidence type="ECO:0000256" key="2">
    <source>
        <dbReference type="ARBA" id="ARBA00007615"/>
    </source>
</evidence>
<keyword evidence="11" id="KW-0449">Lipoprotein</keyword>
<dbReference type="OrthoDB" id="9787361at2"/>
<dbReference type="STRING" id="1288826.MSNKSG1_06463"/>
<keyword evidence="5 10" id="KW-0813">Transport</keyword>
<gene>
    <name evidence="10 11" type="primary">lolA</name>
    <name evidence="11" type="ORF">MSNKSG1_06463</name>
</gene>
<evidence type="ECO:0000256" key="4">
    <source>
        <dbReference type="ARBA" id="ARBA00014035"/>
    </source>
</evidence>
<evidence type="ECO:0000256" key="6">
    <source>
        <dbReference type="ARBA" id="ARBA00022729"/>
    </source>
</evidence>
<sequence length="218" mass="24184" precursor="true">MKCVLVLIAGLMLSVPAFADGDSTAVEVNGPKAASELADILGGYESYQADFIQVVVNEKGNQVQETNGKLKAKRPGLFYWETSKPLSQYIVSDGKTVQVYDPDLEQVTIQKLDGRVQSTPALLLSGQVDNLDETYQVSERRLGEHTREFTLEPRSPDSLFTSLRLSFFKGELQEMRMRDSLSQLSILSFDHIRLNDTIDAGAFTLDYPDGVDVIREGS</sequence>
<evidence type="ECO:0000256" key="3">
    <source>
        <dbReference type="ARBA" id="ARBA00011245"/>
    </source>
</evidence>
<evidence type="ECO:0000256" key="5">
    <source>
        <dbReference type="ARBA" id="ARBA00022448"/>
    </source>
</evidence>
<dbReference type="PANTHER" id="PTHR35869:SF1">
    <property type="entry name" value="OUTER-MEMBRANE LIPOPROTEIN CARRIER PROTEIN"/>
    <property type="match status" value="1"/>
</dbReference>
<dbReference type="Proteomes" id="UP000011960">
    <property type="component" value="Unassembled WGS sequence"/>
</dbReference>
<dbReference type="AlphaFoldDB" id="M7DCV5"/>
<comment type="function">
    <text evidence="10">Participates in the translocation of lipoproteins from the inner membrane to the outer membrane. Only forms a complex with a lipoprotein if the residue after the N-terminal Cys is not an aspartate (The Asp acts as a targeting signal to indicate that the lipoprotein should stay in the inner membrane).</text>
</comment>
<dbReference type="Pfam" id="PF03548">
    <property type="entry name" value="LolA"/>
    <property type="match status" value="1"/>
</dbReference>
<evidence type="ECO:0000256" key="9">
    <source>
        <dbReference type="ARBA" id="ARBA00023186"/>
    </source>
</evidence>
<keyword evidence="12" id="KW-1185">Reference proteome</keyword>
<comment type="subunit">
    <text evidence="3 10">Monomer.</text>
</comment>
<evidence type="ECO:0000313" key="11">
    <source>
        <dbReference type="EMBL" id="EMP55492.1"/>
    </source>
</evidence>
<evidence type="ECO:0000313" key="12">
    <source>
        <dbReference type="Proteomes" id="UP000011960"/>
    </source>
</evidence>
<comment type="similarity">
    <text evidence="2 10">Belongs to the LolA family.</text>
</comment>
<dbReference type="SUPFAM" id="SSF89392">
    <property type="entry name" value="Prokaryotic lipoproteins and lipoprotein localization factors"/>
    <property type="match status" value="1"/>
</dbReference>
<keyword evidence="9 10" id="KW-0143">Chaperone</keyword>
<dbReference type="CDD" id="cd16325">
    <property type="entry name" value="LolA"/>
    <property type="match status" value="1"/>
</dbReference>
<dbReference type="PANTHER" id="PTHR35869">
    <property type="entry name" value="OUTER-MEMBRANE LIPOPROTEIN CARRIER PROTEIN"/>
    <property type="match status" value="1"/>
</dbReference>
<feature type="chain" id="PRO_5009017549" description="Outer-membrane lipoprotein carrier protein" evidence="10">
    <location>
        <begin position="20"/>
        <end position="218"/>
    </location>
</feature>
<protein>
    <recommendedName>
        <fullName evidence="4 10">Outer-membrane lipoprotein carrier protein</fullName>
    </recommendedName>
</protein>
<evidence type="ECO:0000256" key="10">
    <source>
        <dbReference type="HAMAP-Rule" id="MF_00240"/>
    </source>
</evidence>
<keyword evidence="6 10" id="KW-0732">Signal</keyword>
<keyword evidence="7 10" id="KW-0574">Periplasm</keyword>
<evidence type="ECO:0000256" key="8">
    <source>
        <dbReference type="ARBA" id="ARBA00022927"/>
    </source>
</evidence>
<feature type="signal peptide" evidence="10">
    <location>
        <begin position="1"/>
        <end position="19"/>
    </location>
</feature>
<dbReference type="Gene3D" id="2.50.20.10">
    <property type="entry name" value="Lipoprotein localisation LolA/LolB/LppX"/>
    <property type="match status" value="1"/>
</dbReference>
<comment type="caution">
    <text evidence="11">The sequence shown here is derived from an EMBL/GenBank/DDBJ whole genome shotgun (WGS) entry which is preliminary data.</text>
</comment>
<dbReference type="InterPro" id="IPR004564">
    <property type="entry name" value="OM_lipoprot_carrier_LolA-like"/>
</dbReference>
<accession>M7DCV5</accession>